<sequence>MALDSLSSERSAVAVLGAFSLDVATRGGAAYRIFVWRPDAPAPPAGYPVTYLLDGNAVFGTAVDIARLQQMGFGPKPNPPGAIVAIGYPGDDPISPERRTLDLTPAAPAKPLPPRPDGRPQPPSGGADSFLDIIESEIKPAVARHLPLDPARTTLFGHSFGGLFTLHCLFTRPHAFAAYVAASPSIWWNPAAILGSERTFAARPAADRARRLLITVGDGEQPPADAASDEAFARRLAEARMVDHARDMAARLAAMPGLTSRFHLFAGESHGSVIPAALSLGLRFAAETSGG</sequence>
<evidence type="ECO:0000256" key="3">
    <source>
        <dbReference type="SAM" id="MobiDB-lite"/>
    </source>
</evidence>
<dbReference type="EMBL" id="SNZR01000016">
    <property type="protein sequence ID" value="TDR87067.1"/>
    <property type="molecule type" value="Genomic_DNA"/>
</dbReference>
<dbReference type="RefSeq" id="WP_166652574.1">
    <property type="nucleotide sequence ID" value="NZ_SNZR01000016.1"/>
</dbReference>
<feature type="compositionally biased region" description="Pro residues" evidence="3">
    <location>
        <begin position="108"/>
        <end position="123"/>
    </location>
</feature>
<proteinExistence type="inferred from homology"/>
<dbReference type="AlphaFoldDB" id="A0A4R7BSK6"/>
<dbReference type="Proteomes" id="UP000295122">
    <property type="component" value="Unassembled WGS sequence"/>
</dbReference>
<reference evidence="4 5" key="1">
    <citation type="submission" date="2019-03" db="EMBL/GenBank/DDBJ databases">
        <title>Genomic Encyclopedia of Type Strains, Phase IV (KMG-IV): sequencing the most valuable type-strain genomes for metagenomic binning, comparative biology and taxonomic classification.</title>
        <authorList>
            <person name="Goeker M."/>
        </authorList>
    </citation>
    <scope>NUCLEOTIDE SEQUENCE [LARGE SCALE GENOMIC DNA]</scope>
    <source>
        <strain evidence="4 5">DSM 25903</strain>
    </source>
</reference>
<feature type="region of interest" description="Disordered" evidence="3">
    <location>
        <begin position="95"/>
        <end position="129"/>
    </location>
</feature>
<dbReference type="PANTHER" id="PTHR40841">
    <property type="entry name" value="SIDEROPHORE TRIACETYLFUSARININE C ESTERASE"/>
    <property type="match status" value="1"/>
</dbReference>
<dbReference type="InterPro" id="IPR000801">
    <property type="entry name" value="Esterase-like"/>
</dbReference>
<dbReference type="Gene3D" id="3.40.50.1820">
    <property type="entry name" value="alpha/beta hydrolase"/>
    <property type="match status" value="1"/>
</dbReference>
<dbReference type="Pfam" id="PF00756">
    <property type="entry name" value="Esterase"/>
    <property type="match status" value="1"/>
</dbReference>
<dbReference type="InterPro" id="IPR029058">
    <property type="entry name" value="AB_hydrolase_fold"/>
</dbReference>
<comment type="caution">
    <text evidence="4">The sequence shown here is derived from an EMBL/GenBank/DDBJ whole genome shotgun (WGS) entry which is preliminary data.</text>
</comment>
<evidence type="ECO:0008006" key="6">
    <source>
        <dbReference type="Google" id="ProtNLM"/>
    </source>
</evidence>
<accession>A0A4R7BSK6</accession>
<evidence type="ECO:0000256" key="1">
    <source>
        <dbReference type="ARBA" id="ARBA00005622"/>
    </source>
</evidence>
<name>A0A4R7BSK6_9HYPH</name>
<keyword evidence="5" id="KW-1185">Reference proteome</keyword>
<gene>
    <name evidence="4" type="ORF">EV668_4146</name>
</gene>
<evidence type="ECO:0000313" key="5">
    <source>
        <dbReference type="Proteomes" id="UP000295122"/>
    </source>
</evidence>
<dbReference type="PANTHER" id="PTHR40841:SF2">
    <property type="entry name" value="SIDEROPHORE-DEGRADING ESTERASE (EUROFUNG)"/>
    <property type="match status" value="1"/>
</dbReference>
<comment type="similarity">
    <text evidence="1">Belongs to the esterase D family.</text>
</comment>
<dbReference type="GO" id="GO:0016788">
    <property type="term" value="F:hydrolase activity, acting on ester bonds"/>
    <property type="evidence" value="ECO:0007669"/>
    <property type="project" value="TreeGrafter"/>
</dbReference>
<dbReference type="SUPFAM" id="SSF53474">
    <property type="entry name" value="alpha/beta-Hydrolases"/>
    <property type="match status" value="1"/>
</dbReference>
<keyword evidence="2" id="KW-0378">Hydrolase</keyword>
<protein>
    <recommendedName>
        <fullName evidence="6">Esterase</fullName>
    </recommendedName>
</protein>
<organism evidence="4 5">
    <name type="scientific">Enterovirga rhinocerotis</name>
    <dbReference type="NCBI Taxonomy" id="1339210"/>
    <lineage>
        <taxon>Bacteria</taxon>
        <taxon>Pseudomonadati</taxon>
        <taxon>Pseudomonadota</taxon>
        <taxon>Alphaproteobacteria</taxon>
        <taxon>Hyphomicrobiales</taxon>
        <taxon>Methylobacteriaceae</taxon>
        <taxon>Enterovirga</taxon>
    </lineage>
</organism>
<dbReference type="InterPro" id="IPR052558">
    <property type="entry name" value="Siderophore_Hydrolase_D"/>
</dbReference>
<evidence type="ECO:0000256" key="2">
    <source>
        <dbReference type="ARBA" id="ARBA00022801"/>
    </source>
</evidence>
<evidence type="ECO:0000313" key="4">
    <source>
        <dbReference type="EMBL" id="TDR87067.1"/>
    </source>
</evidence>